<organism evidence="1 2">
    <name type="scientific">Lactobacillus johnsonii ATCC 33200</name>
    <dbReference type="NCBI Taxonomy" id="525330"/>
    <lineage>
        <taxon>Bacteria</taxon>
        <taxon>Bacillati</taxon>
        <taxon>Bacillota</taxon>
        <taxon>Bacilli</taxon>
        <taxon>Lactobacillales</taxon>
        <taxon>Lactobacillaceae</taxon>
        <taxon>Lactobacillus</taxon>
    </lineage>
</organism>
<protein>
    <submittedName>
        <fullName evidence="1">Uncharacterized protein</fullName>
    </submittedName>
</protein>
<dbReference type="EMBL" id="ACGR01000007">
    <property type="protein sequence ID" value="EEJ60860.1"/>
    <property type="molecule type" value="Genomic_DNA"/>
</dbReference>
<dbReference type="AlphaFoldDB" id="C2E2N2"/>
<reference evidence="1 2" key="1">
    <citation type="submission" date="2009-01" db="EMBL/GenBank/DDBJ databases">
        <authorList>
            <person name="Qin X."/>
            <person name="Bachman B."/>
            <person name="Battles P."/>
            <person name="Bell A."/>
            <person name="Bess C."/>
            <person name="Bickham C."/>
            <person name="Chaboub L."/>
            <person name="Chen D."/>
            <person name="Coyle M."/>
            <person name="Deiros D.R."/>
            <person name="Dinh H."/>
            <person name="Forbes L."/>
            <person name="Fowler G."/>
            <person name="Francisco L."/>
            <person name="Fu Q."/>
            <person name="Gubbala S."/>
            <person name="Hale W."/>
            <person name="Han Y."/>
            <person name="Hemphill L."/>
            <person name="Highlander S.K."/>
            <person name="Hirani K."/>
            <person name="Hogues M."/>
            <person name="Jackson L."/>
            <person name="Jakkamsetti A."/>
            <person name="Javaid M."/>
            <person name="Jiang H."/>
            <person name="Korchina V."/>
            <person name="Kovar C."/>
            <person name="Lara F."/>
            <person name="Lee S."/>
            <person name="Mata R."/>
            <person name="Mathew T."/>
            <person name="Moen C."/>
            <person name="Morales K."/>
            <person name="Munidasa M."/>
            <person name="Nazareth L."/>
            <person name="Ngo R."/>
            <person name="Nguyen L."/>
            <person name="Okwuonu G."/>
            <person name="Ongeri F."/>
            <person name="Patil S."/>
            <person name="Petrosino J."/>
            <person name="Pham C."/>
            <person name="Pham P."/>
            <person name="Pu L.-L."/>
            <person name="Puazo M."/>
            <person name="Raj R."/>
            <person name="Reid J."/>
            <person name="Rouhana J."/>
            <person name="Saada N."/>
            <person name="Shang Y."/>
            <person name="Simmons D."/>
            <person name="Thornton R."/>
            <person name="Warren J."/>
            <person name="Weissenberger G."/>
            <person name="Zhang J."/>
            <person name="Zhang L."/>
            <person name="Zhou C."/>
            <person name="Zhu D."/>
            <person name="Muzny D."/>
            <person name="Worley K."/>
            <person name="Gibbs R."/>
        </authorList>
    </citation>
    <scope>NUCLEOTIDE SEQUENCE [LARGE SCALE GENOMIC DNA]</scope>
    <source>
        <strain evidence="1 2">ATCC 33200</strain>
    </source>
</reference>
<proteinExistence type="predicted"/>
<evidence type="ECO:0000313" key="2">
    <source>
        <dbReference type="Proteomes" id="UP000003491"/>
    </source>
</evidence>
<gene>
    <name evidence="1" type="ORF">HMPREF0528_0006</name>
</gene>
<name>C2E2N2_LACJH</name>
<evidence type="ECO:0000313" key="1">
    <source>
        <dbReference type="EMBL" id="EEJ60860.1"/>
    </source>
</evidence>
<dbReference type="Proteomes" id="UP000003491">
    <property type="component" value="Unassembled WGS sequence"/>
</dbReference>
<feature type="non-terminal residue" evidence="1">
    <location>
        <position position="1"/>
    </location>
</feature>
<feature type="non-terminal residue" evidence="1">
    <location>
        <position position="80"/>
    </location>
</feature>
<comment type="caution">
    <text evidence="1">The sequence shown here is derived from an EMBL/GenBank/DDBJ whole genome shotgun (WGS) entry which is preliminary data.</text>
</comment>
<sequence length="80" mass="9383">IQWIGNDELDVTKGVQNRRLEDEVDTLSLTRSRDSKVKQIFEEDNKSLADKIVKEKDVHTVFRKRIFTPLAPWIVKSKET</sequence>
<accession>C2E2N2</accession>